<evidence type="ECO:0000313" key="2">
    <source>
        <dbReference type="EMBL" id="KAK2194322.1"/>
    </source>
</evidence>
<gene>
    <name evidence="3" type="ORF">BdWA1_000412</name>
    <name evidence="2" type="ORF">BdWA1_004210</name>
</gene>
<dbReference type="AlphaFoldDB" id="A0AAD9UM60"/>
<dbReference type="EMBL" id="JALLKP010000001">
    <property type="protein sequence ID" value="KAK2197412.1"/>
    <property type="molecule type" value="Genomic_DNA"/>
</dbReference>
<dbReference type="KEGG" id="bdw:94334710"/>
<sequence>MNLFTAFLMLFSVHYKSAFLHVNENKFELQGIKYVIPKVFIPSFIDLYVYKGKQEIPFMVNLIFKNCNLKKVFEKFKKTGLYTPHAFKWFHNYFFINKNNKLVNLALSRVPYLSLEHTLDSSGKCVTYYTSIEYPENILIAQGALKDHLDILKRTIYKNVSPNFDISNGRFPLKVTVKLKSALGKIFKYSGELIHYENELDDIDNDALQHSLVNLYRYKLDLAPLIPHENASRDVYIDAYASKDAHGNPFLLNLIVEGLESFKPSGAHGSPDSSRRFSMSKSSKQLVYRNYFFYLNNEQEFTTCTLATLPDFSEQKTKKSTTYYISSYSPKFIIIPKSEIFVGGYPPYESNINTTLDPEDRPINSITLLLKTSLGKTILYSGSSDTYVFTKKGTILM</sequence>
<keyword evidence="1" id="KW-0732">Signal</keyword>
<organism evidence="2 4">
    <name type="scientific">Babesia duncani</name>
    <dbReference type="NCBI Taxonomy" id="323732"/>
    <lineage>
        <taxon>Eukaryota</taxon>
        <taxon>Sar</taxon>
        <taxon>Alveolata</taxon>
        <taxon>Apicomplexa</taxon>
        <taxon>Aconoidasida</taxon>
        <taxon>Piroplasmida</taxon>
        <taxon>Babesiidae</taxon>
        <taxon>Babesia</taxon>
    </lineage>
</organism>
<comment type="caution">
    <text evidence="2">The sequence shown here is derived from an EMBL/GenBank/DDBJ whole genome shotgun (WGS) entry which is preliminary data.</text>
</comment>
<feature type="signal peptide" evidence="1">
    <location>
        <begin position="1"/>
        <end position="18"/>
    </location>
</feature>
<evidence type="ECO:0008006" key="5">
    <source>
        <dbReference type="Google" id="ProtNLM"/>
    </source>
</evidence>
<dbReference type="GeneID" id="94334710"/>
<accession>A0AAD9UM60</accession>
<evidence type="ECO:0000313" key="4">
    <source>
        <dbReference type="Proteomes" id="UP001214638"/>
    </source>
</evidence>
<reference evidence="2" key="1">
    <citation type="journal article" date="2023" name="Nat. Microbiol.">
        <title>Babesia duncani multi-omics identifies virulence factors and drug targets.</title>
        <authorList>
            <person name="Singh P."/>
            <person name="Lonardi S."/>
            <person name="Liang Q."/>
            <person name="Vydyam P."/>
            <person name="Khabirova E."/>
            <person name="Fang T."/>
            <person name="Gihaz S."/>
            <person name="Thekkiniath J."/>
            <person name="Munshi M."/>
            <person name="Abel S."/>
            <person name="Ciampossin L."/>
            <person name="Batugedara G."/>
            <person name="Gupta M."/>
            <person name="Lu X.M."/>
            <person name="Lenz T."/>
            <person name="Chakravarty S."/>
            <person name="Cornillot E."/>
            <person name="Hu Y."/>
            <person name="Ma W."/>
            <person name="Gonzalez L.M."/>
            <person name="Sanchez S."/>
            <person name="Estrada K."/>
            <person name="Sanchez-Flores A."/>
            <person name="Montero E."/>
            <person name="Harb O.S."/>
            <person name="Le Roch K.G."/>
            <person name="Mamoun C.B."/>
        </authorList>
    </citation>
    <scope>NUCLEOTIDE SEQUENCE</scope>
    <source>
        <strain evidence="2">WA1</strain>
    </source>
</reference>
<protein>
    <recommendedName>
        <fullName evidence="5">Secreted ookinete protein</fullName>
    </recommendedName>
</protein>
<keyword evidence="4" id="KW-1185">Reference proteome</keyword>
<feature type="chain" id="PRO_5042442588" description="Secreted ookinete protein" evidence="1">
    <location>
        <begin position="19"/>
        <end position="397"/>
    </location>
</feature>
<evidence type="ECO:0000256" key="1">
    <source>
        <dbReference type="SAM" id="SignalP"/>
    </source>
</evidence>
<dbReference type="EMBL" id="JALLKP010000161">
    <property type="protein sequence ID" value="KAK2194322.1"/>
    <property type="molecule type" value="Genomic_DNA"/>
</dbReference>
<dbReference type="RefSeq" id="XP_067804254.1">
    <property type="nucleotide sequence ID" value="XM_067945463.1"/>
</dbReference>
<evidence type="ECO:0000313" key="3">
    <source>
        <dbReference type="EMBL" id="KAK2197412.1"/>
    </source>
</evidence>
<name>A0AAD9UM60_9APIC</name>
<dbReference type="Proteomes" id="UP001214638">
    <property type="component" value="Unassembled WGS sequence"/>
</dbReference>
<proteinExistence type="predicted"/>